<keyword evidence="2" id="KW-1185">Reference proteome</keyword>
<evidence type="ECO:0000313" key="2">
    <source>
        <dbReference type="Proteomes" id="UP001519363"/>
    </source>
</evidence>
<proteinExistence type="predicted"/>
<dbReference type="RefSeq" id="WP_086780422.1">
    <property type="nucleotide sequence ID" value="NZ_JAGIOO010000001.1"/>
</dbReference>
<dbReference type="EMBL" id="JAGIOO010000001">
    <property type="protein sequence ID" value="MBP2475371.1"/>
    <property type="molecule type" value="Genomic_DNA"/>
</dbReference>
<gene>
    <name evidence="1" type="ORF">JOF53_004243</name>
</gene>
<comment type="caution">
    <text evidence="1">The sequence shown here is derived from an EMBL/GenBank/DDBJ whole genome shotgun (WGS) entry which is preliminary data.</text>
</comment>
<reference evidence="1 2" key="1">
    <citation type="submission" date="2021-03" db="EMBL/GenBank/DDBJ databases">
        <title>Sequencing the genomes of 1000 actinobacteria strains.</title>
        <authorList>
            <person name="Klenk H.-P."/>
        </authorList>
    </citation>
    <scope>NUCLEOTIDE SEQUENCE [LARGE SCALE GENOMIC DNA]</scope>
    <source>
        <strain evidence="1 2">DSM 44580</strain>
    </source>
</reference>
<evidence type="ECO:0000313" key="1">
    <source>
        <dbReference type="EMBL" id="MBP2475371.1"/>
    </source>
</evidence>
<organism evidence="1 2">
    <name type="scientific">Crossiella equi</name>
    <dbReference type="NCBI Taxonomy" id="130796"/>
    <lineage>
        <taxon>Bacteria</taxon>
        <taxon>Bacillati</taxon>
        <taxon>Actinomycetota</taxon>
        <taxon>Actinomycetes</taxon>
        <taxon>Pseudonocardiales</taxon>
        <taxon>Pseudonocardiaceae</taxon>
        <taxon>Crossiella</taxon>
    </lineage>
</organism>
<name>A0ABS5AG96_9PSEU</name>
<protein>
    <submittedName>
        <fullName evidence="1">Uncharacterized protein</fullName>
    </submittedName>
</protein>
<sequence>MSQLTPGAVLFELPDGGTVLRSPAGEVLGVELPEEALTAVRATLTTGDGEPEALAAFAEAGFLGRRRGWPRERALVGLLGEPHLTGPYAELLAEHGAEPRFVTSPEPGLTAVCALADGPAPEWWTGLDDLPAQGVAWQRVSREGRHALLEPVAAKATDVRHRDVRLRRLAAAQSGHRHLAAYWAGHEVITGEERFTAADLRLVLAHAALDLRVWALGDQPREDGPLISGALPANRRLRVLDLDTGAVADHPVLPVPECAA</sequence>
<dbReference type="Proteomes" id="UP001519363">
    <property type="component" value="Unassembled WGS sequence"/>
</dbReference>
<accession>A0ABS5AG96</accession>